<dbReference type="EMBL" id="JABAHT010000379">
    <property type="protein sequence ID" value="KAF4656943.1"/>
    <property type="molecule type" value="Genomic_DNA"/>
</dbReference>
<name>A0A7J6LCN8_PEROL</name>
<evidence type="ECO:0000313" key="6">
    <source>
        <dbReference type="Proteomes" id="UP000572268"/>
    </source>
</evidence>
<dbReference type="Gene3D" id="4.10.60.10">
    <property type="entry name" value="Zinc finger, CCHC-type"/>
    <property type="match status" value="1"/>
</dbReference>
<sequence>MPSPPSVDGSESPLSFDEADAMSLLMSDIAEQLRQSKLSGAKTSQMLKLLAQVSSHVAKLTDENRRLSMKLIKVMEESKSLVSPSEAVPAGGVQPPDDGVVPARNKNVILLGPRLGEDERGSPITEQSYKDVLTRMNRRLDSNEDPIKIRGVWRTKFGVAYDLQNRAQSARLRSLAEEEGLFFKMGSKLNPEVSIRLPDGSTEGATIDSVGETLRRYNADIIGEDGSGLKVRRVAGKNVYVELSPVAYRNMTRQGGGLFFTNSFLRCRDYVYIRQCFNCGEVHNSRIPYCEPGGSPKCTGCGRDGHLLRNCPNRDIPRSERSCLVCGIQGHSCLSKECPKLAALIAAKEKLVDRGGASLPRMSQ</sequence>
<dbReference type="Proteomes" id="UP000572268">
    <property type="component" value="Unassembled WGS sequence"/>
</dbReference>
<evidence type="ECO:0000256" key="1">
    <source>
        <dbReference type="PROSITE-ProRule" id="PRU00047"/>
    </source>
</evidence>
<keyword evidence="1" id="KW-0862">Zinc</keyword>
<evidence type="ECO:0000313" key="3">
    <source>
        <dbReference type="EMBL" id="KAF4656943.1"/>
    </source>
</evidence>
<protein>
    <recommendedName>
        <fullName evidence="2">CCHC-type domain-containing protein</fullName>
    </recommendedName>
</protein>
<dbReference type="SUPFAM" id="SSF57756">
    <property type="entry name" value="Retrovirus zinc finger-like domains"/>
    <property type="match status" value="1"/>
</dbReference>
<dbReference type="SMART" id="SM00343">
    <property type="entry name" value="ZnF_C2HC"/>
    <property type="match status" value="2"/>
</dbReference>
<evidence type="ECO:0000259" key="2">
    <source>
        <dbReference type="PROSITE" id="PS50158"/>
    </source>
</evidence>
<dbReference type="EMBL" id="JABANN010000327">
    <property type="protein sequence ID" value="KAF4662224.1"/>
    <property type="molecule type" value="Genomic_DNA"/>
</dbReference>
<dbReference type="OrthoDB" id="196607at2759"/>
<gene>
    <name evidence="4" type="ORF">FOL46_005397</name>
    <name evidence="3" type="ORF">FOZ61_006560</name>
</gene>
<accession>A0A7J6LCN8</accession>
<reference evidence="5 6" key="1">
    <citation type="submission" date="2020-04" db="EMBL/GenBank/DDBJ databases">
        <title>Perkinsus olseni comparative genomics.</title>
        <authorList>
            <person name="Bogema D.R."/>
        </authorList>
    </citation>
    <scope>NUCLEOTIDE SEQUENCE [LARGE SCALE GENOMIC DNA]</scope>
    <source>
        <strain evidence="3">ATCC PRA-179</strain>
        <strain evidence="4">ATCC PRA-31</strain>
    </source>
</reference>
<dbReference type="PROSITE" id="PS50158">
    <property type="entry name" value="ZF_CCHC"/>
    <property type="match status" value="1"/>
</dbReference>
<dbReference type="GO" id="GO:0003676">
    <property type="term" value="F:nucleic acid binding"/>
    <property type="evidence" value="ECO:0007669"/>
    <property type="project" value="InterPro"/>
</dbReference>
<comment type="caution">
    <text evidence="3">The sequence shown here is derived from an EMBL/GenBank/DDBJ whole genome shotgun (WGS) entry which is preliminary data.</text>
</comment>
<dbReference type="InterPro" id="IPR036875">
    <property type="entry name" value="Znf_CCHC_sf"/>
</dbReference>
<keyword evidence="1" id="KW-0479">Metal-binding</keyword>
<dbReference type="GO" id="GO:0008270">
    <property type="term" value="F:zinc ion binding"/>
    <property type="evidence" value="ECO:0007669"/>
    <property type="project" value="UniProtKB-KW"/>
</dbReference>
<evidence type="ECO:0000313" key="5">
    <source>
        <dbReference type="Proteomes" id="UP000570595"/>
    </source>
</evidence>
<proteinExistence type="predicted"/>
<dbReference type="InterPro" id="IPR001878">
    <property type="entry name" value="Znf_CCHC"/>
</dbReference>
<organism evidence="3 5">
    <name type="scientific">Perkinsus olseni</name>
    <name type="common">Perkinsus atlanticus</name>
    <dbReference type="NCBI Taxonomy" id="32597"/>
    <lineage>
        <taxon>Eukaryota</taxon>
        <taxon>Sar</taxon>
        <taxon>Alveolata</taxon>
        <taxon>Perkinsozoa</taxon>
        <taxon>Perkinsea</taxon>
        <taxon>Perkinsida</taxon>
        <taxon>Perkinsidae</taxon>
        <taxon>Perkinsus</taxon>
    </lineage>
</organism>
<dbReference type="AlphaFoldDB" id="A0A7J6LCN8"/>
<dbReference type="Proteomes" id="UP000570595">
    <property type="component" value="Unassembled WGS sequence"/>
</dbReference>
<keyword evidence="1" id="KW-0863">Zinc-finger</keyword>
<evidence type="ECO:0000313" key="4">
    <source>
        <dbReference type="EMBL" id="KAF4662224.1"/>
    </source>
</evidence>
<feature type="domain" description="CCHC-type" evidence="2">
    <location>
        <begin position="297"/>
        <end position="313"/>
    </location>
</feature>